<feature type="signal peptide" evidence="2">
    <location>
        <begin position="1"/>
        <end position="25"/>
    </location>
</feature>
<accession>A0A133XZI7</accession>
<evidence type="ECO:0000256" key="2">
    <source>
        <dbReference type="SAM" id="SignalP"/>
    </source>
</evidence>
<keyword evidence="2" id="KW-0732">Signal</keyword>
<evidence type="ECO:0008006" key="5">
    <source>
        <dbReference type="Google" id="ProtNLM"/>
    </source>
</evidence>
<feature type="compositionally biased region" description="Basic and acidic residues" evidence="1">
    <location>
        <begin position="46"/>
        <end position="72"/>
    </location>
</feature>
<protein>
    <recommendedName>
        <fullName evidence="5">Lipoprotein</fullName>
    </recommendedName>
</protein>
<gene>
    <name evidence="3" type="ORF">HMPREF3187_00854</name>
</gene>
<evidence type="ECO:0000313" key="4">
    <source>
        <dbReference type="Proteomes" id="UP000070422"/>
    </source>
</evidence>
<dbReference type="Proteomes" id="UP000070422">
    <property type="component" value="Unassembled WGS sequence"/>
</dbReference>
<comment type="caution">
    <text evidence="3">The sequence shown here is derived from an EMBL/GenBank/DDBJ whole genome shotgun (WGS) entry which is preliminary data.</text>
</comment>
<dbReference type="EMBL" id="LSCQ01000043">
    <property type="protein sequence ID" value="KXB36345.1"/>
    <property type="molecule type" value="Genomic_DNA"/>
</dbReference>
<organism evidence="3 4">
    <name type="scientific">Aerococcus christensenii</name>
    <dbReference type="NCBI Taxonomy" id="87541"/>
    <lineage>
        <taxon>Bacteria</taxon>
        <taxon>Bacillati</taxon>
        <taxon>Bacillota</taxon>
        <taxon>Bacilli</taxon>
        <taxon>Lactobacillales</taxon>
        <taxon>Aerococcaceae</taxon>
        <taxon>Aerococcus</taxon>
    </lineage>
</organism>
<feature type="region of interest" description="Disordered" evidence="1">
    <location>
        <begin position="28"/>
        <end position="80"/>
    </location>
</feature>
<feature type="chain" id="PRO_5007460080" description="Lipoprotein" evidence="2">
    <location>
        <begin position="26"/>
        <end position="161"/>
    </location>
</feature>
<dbReference type="RefSeq" id="WP_060936786.1">
    <property type="nucleotide sequence ID" value="NZ_CP118095.1"/>
</dbReference>
<dbReference type="OrthoDB" id="2136602at2"/>
<evidence type="ECO:0000256" key="1">
    <source>
        <dbReference type="SAM" id="MobiDB-lite"/>
    </source>
</evidence>
<name>A0A133XZI7_9LACT</name>
<proteinExistence type="predicted"/>
<evidence type="ECO:0000313" key="3">
    <source>
        <dbReference type="EMBL" id="KXB36345.1"/>
    </source>
</evidence>
<dbReference type="STRING" id="87541.AWM71_00715"/>
<dbReference type="PATRIC" id="fig|87541.4.peg.846"/>
<sequence>MKKNRQWFLLSLLSIGLLGLGACHSEDVSYKKEKSESPTTQVSSEKTSEKTSESKSKDKTDEENSEVKKTAEVKVSSKNSSKKIIDEMAPLIHQATDNLYKSKDYIFVPATVDESTYQVEVRRQSPGNSESTSLVAIYRYNHKTHQLTSLNLVTDQWETLH</sequence>
<dbReference type="AlphaFoldDB" id="A0A133XZI7"/>
<reference evidence="3 4" key="1">
    <citation type="submission" date="2016-01" db="EMBL/GenBank/DDBJ databases">
        <authorList>
            <person name="Oliw E.H."/>
        </authorList>
    </citation>
    <scope>NUCLEOTIDE SEQUENCE [LARGE SCALE GENOMIC DNA]</scope>
    <source>
        <strain evidence="3 4">KA00635</strain>
    </source>
</reference>
<dbReference type="PROSITE" id="PS51257">
    <property type="entry name" value="PROKAR_LIPOPROTEIN"/>
    <property type="match status" value="1"/>
</dbReference>